<accession>A0ABZ2CI97</accession>
<reference evidence="2 3" key="1">
    <citation type="submission" date="2023-10" db="EMBL/GenBank/DDBJ databases">
        <title>Niallia locisalis sp.nov. isolated from a salt pond sample.</title>
        <authorList>
            <person name="Li X.-J."/>
            <person name="Dong L."/>
        </authorList>
    </citation>
    <scope>NUCLEOTIDE SEQUENCE [LARGE SCALE GENOMIC DNA]</scope>
    <source>
        <strain evidence="2 3">DSM 29761</strain>
    </source>
</reference>
<sequence>MLMKDRTESDELKTLRLLNSRMILPPNAKNRLANLEKGFQGERMFDQLTKELDSNMLVINDLCLENNQSIYQFDTLIFSYELIYLFEVKNYESDAYYEADSFYTFSNNELKNPLDQLKRNKSFLRQLLRSLGFQLPIEGYAIFINPEFTLYQSPKNSPIIHPTQVNRFIKKLNHSSTKLNAMHMKTADRLIAMHQKHNPYTRLPSYKYEQLTKGIMCPKCNSFITSAVIRKAQCNQYGYKEDIDSVILRSIEDMRLRFPNIIITTNNVYEWCNVIVSRKRVATILKEKLKLKGYGQWTYYE</sequence>
<dbReference type="Proteomes" id="UP001357223">
    <property type="component" value="Chromosome"/>
</dbReference>
<evidence type="ECO:0000313" key="2">
    <source>
        <dbReference type="EMBL" id="WVX81650.1"/>
    </source>
</evidence>
<organism evidence="2 3">
    <name type="scientific">Niallia oryzisoli</name>
    <dbReference type="NCBI Taxonomy" id="1737571"/>
    <lineage>
        <taxon>Bacteria</taxon>
        <taxon>Bacillati</taxon>
        <taxon>Bacillota</taxon>
        <taxon>Bacilli</taxon>
        <taxon>Bacillales</taxon>
        <taxon>Bacillaceae</taxon>
        <taxon>Niallia</taxon>
    </lineage>
</organism>
<feature type="domain" description="NERD" evidence="1">
    <location>
        <begin position="37"/>
        <end position="147"/>
    </location>
</feature>
<proteinExistence type="predicted"/>
<name>A0ABZ2CI97_9BACI</name>
<evidence type="ECO:0000313" key="3">
    <source>
        <dbReference type="Proteomes" id="UP001357223"/>
    </source>
</evidence>
<dbReference type="EMBL" id="CP137640">
    <property type="protein sequence ID" value="WVX81650.1"/>
    <property type="molecule type" value="Genomic_DNA"/>
</dbReference>
<keyword evidence="3" id="KW-1185">Reference proteome</keyword>
<dbReference type="InterPro" id="IPR011528">
    <property type="entry name" value="NERD"/>
</dbReference>
<evidence type="ECO:0000259" key="1">
    <source>
        <dbReference type="PROSITE" id="PS50965"/>
    </source>
</evidence>
<protein>
    <submittedName>
        <fullName evidence="2">Nuclease-related domain-containing protein</fullName>
    </submittedName>
</protein>
<dbReference type="PROSITE" id="PS50965">
    <property type="entry name" value="NERD"/>
    <property type="match status" value="1"/>
</dbReference>
<dbReference type="RefSeq" id="WP_338450562.1">
    <property type="nucleotide sequence ID" value="NZ_CP137640.1"/>
</dbReference>
<gene>
    <name evidence="2" type="ORF">R4Z09_00910</name>
</gene>
<dbReference type="Pfam" id="PF08378">
    <property type="entry name" value="NERD"/>
    <property type="match status" value="1"/>
</dbReference>